<evidence type="ECO:0000313" key="10">
    <source>
        <dbReference type="EMBL" id="CAJ1934459.1"/>
    </source>
</evidence>
<evidence type="ECO:0000256" key="7">
    <source>
        <dbReference type="RuleBase" id="RU365071"/>
    </source>
</evidence>
<evidence type="ECO:0000313" key="11">
    <source>
        <dbReference type="Proteomes" id="UP001295423"/>
    </source>
</evidence>
<comment type="subcellular location">
    <subcellularLocation>
        <location evidence="1 7">Nucleus</location>
    </subcellularLocation>
</comment>
<feature type="region of interest" description="Disordered" evidence="8">
    <location>
        <begin position="352"/>
        <end position="377"/>
    </location>
</feature>
<comment type="caution">
    <text evidence="10">The sequence shown here is derived from an EMBL/GenBank/DDBJ whole genome shotgun (WGS) entry which is preliminary data.</text>
</comment>
<dbReference type="PANTHER" id="PTHR16140:SF0">
    <property type="entry name" value="NON-STRUCTURAL MAINTENANCE OF CHROMOSOMES ELEMENT 4"/>
    <property type="match status" value="1"/>
</dbReference>
<feature type="domain" description="Non-structural maintenance of chromosome element 4 C-terminal" evidence="9">
    <location>
        <begin position="263"/>
        <end position="352"/>
    </location>
</feature>
<dbReference type="GO" id="GO:0030915">
    <property type="term" value="C:Smc5-Smc6 complex"/>
    <property type="evidence" value="ECO:0007669"/>
    <property type="project" value="UniProtKB-UniRule"/>
</dbReference>
<comment type="function">
    <text evidence="7">Component of the SMC5-SMC6 complex, that promotes sister chromatid alignment after DNA damage and facilitates double-stranded DNA breaks (DSBs) repair via homologous recombination between sister chromatids.</text>
</comment>
<organism evidence="10 11">
    <name type="scientific">Cylindrotheca closterium</name>
    <dbReference type="NCBI Taxonomy" id="2856"/>
    <lineage>
        <taxon>Eukaryota</taxon>
        <taxon>Sar</taxon>
        <taxon>Stramenopiles</taxon>
        <taxon>Ochrophyta</taxon>
        <taxon>Bacillariophyta</taxon>
        <taxon>Bacillariophyceae</taxon>
        <taxon>Bacillariophycidae</taxon>
        <taxon>Bacillariales</taxon>
        <taxon>Bacillariaceae</taxon>
        <taxon>Cylindrotheca</taxon>
    </lineage>
</organism>
<evidence type="ECO:0000256" key="3">
    <source>
        <dbReference type="ARBA" id="ARBA00022763"/>
    </source>
</evidence>
<dbReference type="GO" id="GO:0006281">
    <property type="term" value="P:DNA repair"/>
    <property type="evidence" value="ECO:0007669"/>
    <property type="project" value="UniProtKB-UniRule"/>
</dbReference>
<keyword evidence="3 7" id="KW-0227">DNA damage</keyword>
<keyword evidence="5 7" id="KW-0234">DNA repair</keyword>
<comment type="similarity">
    <text evidence="2 7">Belongs to the NSE4 family.</text>
</comment>
<sequence length="377" mass="42261">MTQHELGDMEELQELDGAFEPEMTQQEEEASKENYKNAKLMNASGQTDKERRQIRKSQRLLQKTIAEGGESLELEKVRDENNAIFRKVLHTREAVLDGENIYLIAGRAIKKVDRLVQAPRYDADRLVSKLVQKCRAPGGYFDWDLLGSQAGVCFNAAPSNVSFLNGPLSDGKTLQVKQRAKRAPVQEDSEAEEENPEEVKGHTARDANQLSAIEQSMKDLHKTLRKRCNATFTENKRKLEEAHEGGEIPPKLKKKLKKGGMKIDAVQYLFNPNSFTQTVENIFHYSFLIKKGSASLKADKAGFGEHVGEEAPGGLFARYIPENTVQPTPKQAIVSLTMKDWRELCEAHNVTEGDLPHRKGSKKTKRAGLSQTLSQSS</sequence>
<dbReference type="InterPro" id="IPR027786">
    <property type="entry name" value="Nse4/EID"/>
</dbReference>
<dbReference type="GO" id="GO:0006310">
    <property type="term" value="P:DNA recombination"/>
    <property type="evidence" value="ECO:0007669"/>
    <property type="project" value="UniProtKB-UniRule"/>
</dbReference>
<reference evidence="10" key="1">
    <citation type="submission" date="2023-08" db="EMBL/GenBank/DDBJ databases">
        <authorList>
            <person name="Audoor S."/>
            <person name="Bilcke G."/>
        </authorList>
    </citation>
    <scope>NUCLEOTIDE SEQUENCE</scope>
</reference>
<dbReference type="InterPro" id="IPR014854">
    <property type="entry name" value="Nse4_C"/>
</dbReference>
<evidence type="ECO:0000256" key="2">
    <source>
        <dbReference type="ARBA" id="ARBA00008997"/>
    </source>
</evidence>
<comment type="subunit">
    <text evidence="7">Component of the SMC5-SMC6 complex.</text>
</comment>
<evidence type="ECO:0000256" key="5">
    <source>
        <dbReference type="ARBA" id="ARBA00023204"/>
    </source>
</evidence>
<accession>A0AAD2FF76</accession>
<evidence type="ECO:0000256" key="4">
    <source>
        <dbReference type="ARBA" id="ARBA00023172"/>
    </source>
</evidence>
<feature type="region of interest" description="Disordered" evidence="8">
    <location>
        <begin position="1"/>
        <end position="53"/>
    </location>
</feature>
<keyword evidence="11" id="KW-1185">Reference proteome</keyword>
<gene>
    <name evidence="10" type="ORF">CYCCA115_LOCUS3799</name>
</gene>
<proteinExistence type="inferred from homology"/>
<dbReference type="Proteomes" id="UP001295423">
    <property type="component" value="Unassembled WGS sequence"/>
</dbReference>
<keyword evidence="6 7" id="KW-0539">Nucleus</keyword>
<dbReference type="AlphaFoldDB" id="A0AAD2FF76"/>
<feature type="compositionally biased region" description="Acidic residues" evidence="8">
    <location>
        <begin position="187"/>
        <end position="196"/>
    </location>
</feature>
<dbReference type="PANTHER" id="PTHR16140">
    <property type="entry name" value="NON-STRUCTURAL MAINTENANCE OF CHROMOSOMES ELEMENT 4"/>
    <property type="match status" value="1"/>
</dbReference>
<feature type="region of interest" description="Disordered" evidence="8">
    <location>
        <begin position="174"/>
        <end position="209"/>
    </location>
</feature>
<keyword evidence="4 7" id="KW-0233">DNA recombination</keyword>
<evidence type="ECO:0000256" key="6">
    <source>
        <dbReference type="ARBA" id="ARBA00023242"/>
    </source>
</evidence>
<dbReference type="EMBL" id="CAKOGP040000335">
    <property type="protein sequence ID" value="CAJ1934459.1"/>
    <property type="molecule type" value="Genomic_DNA"/>
</dbReference>
<protein>
    <recommendedName>
        <fullName evidence="7">Non-structural maintenance of chromosomes element 4</fullName>
    </recommendedName>
</protein>
<dbReference type="GO" id="GO:0005634">
    <property type="term" value="C:nucleus"/>
    <property type="evidence" value="ECO:0007669"/>
    <property type="project" value="UniProtKB-SubCell"/>
</dbReference>
<evidence type="ECO:0000256" key="1">
    <source>
        <dbReference type="ARBA" id="ARBA00004123"/>
    </source>
</evidence>
<evidence type="ECO:0000259" key="9">
    <source>
        <dbReference type="Pfam" id="PF08743"/>
    </source>
</evidence>
<dbReference type="Pfam" id="PF08743">
    <property type="entry name" value="Nse4_C"/>
    <property type="match status" value="1"/>
</dbReference>
<evidence type="ECO:0000256" key="8">
    <source>
        <dbReference type="SAM" id="MobiDB-lite"/>
    </source>
</evidence>
<name>A0AAD2FF76_9STRA</name>
<feature type="compositionally biased region" description="Acidic residues" evidence="8">
    <location>
        <begin position="8"/>
        <end position="28"/>
    </location>
</feature>